<dbReference type="GeneID" id="19163577"/>
<feature type="coiled-coil region" evidence="1">
    <location>
        <begin position="243"/>
        <end position="377"/>
    </location>
</feature>
<dbReference type="Gene3D" id="1.10.287.1490">
    <property type="match status" value="1"/>
</dbReference>
<protein>
    <submittedName>
        <fullName evidence="3">Uncharacterized protein</fullName>
    </submittedName>
</protein>
<dbReference type="HOGENOM" id="CLU_288851_0_0_1"/>
<accession>W9YE47</accession>
<sequence length="1185" mass="125102">MAQDNIFWKHFYCLLKNWWYGREISSTIDAPKRPDFPPHSTDFSAAALFDANIWTEKVVVLLRPEYINSGSNQAASNDFSLIHFCLLLPTEQAIFNPICPVIQTQPHVQIQKAEPLVTVEQTTTDIAIWQDQGSPVYEPNDAPQVTSLLSTAPFACCMVLMLPLVFTVCYLSCPSPSWIGKSKRALVEIITKQDMVLKKLIETHDNEISKCQKTIKEQSGLVDRSQSLLDNAVKKLDEQQTSLGLYASKIDELKETIKELQNDLDARTKEVAEKEAATTDLKAALEQANSMQQTNNNDWIVQDQEASIKNLEESVQARNTKIEELEKAVSALKESTNSKEVKIKEQTKSLSTLNTGIKSKDNKVKELQDALIALETSSKDKDSTIKEQKTALTTLQASVKTKDATIQEHVSTLTALNLTLESKDKVTQKAKNSLTALQALGKAKDTAIKQYEKTIGELMLSVKSKDEELEQAKKALTAVESSLKGKDEEVKQAQGALATAASSVKARENKIREQKDALAALAAAKAEDVRANQAQITQLEQKVKSFEEYRLTICGLESSVEDKEATIGQQRSTLEKLEQQVKQAEEARGEEATKREKAQNSNQKVLQDELDQLKQDVKAKAESIASLQQRQQQPPRPQLQIVTDFSGQDVNAISEASSDEYRTSFAQTRIESARVMSGPIFPLAPAPVVSTFEQELESSFCNTSFELGVSPTTPRVNINFEGLPVQSGSVPESDSIPVSGPAAASAFASPSAPVAAPAATSTPASRSGSVSAVDQIYGVAKVKNQGYGPGDLMKSRYATPVTSTVSSPAPAPTPAATPVSGAASDLVPASASRSAVEHIFGVAKVKNQGYGPGDLLQSKYATPTTSTVTSLVSTPAQAPASVSTPAPVQDASSSTPSVCSSASASGSAAATASSPVAKDHIFSVAKVKNMGHGPGDLLKSRFATPPATPTAATTAAGGRPASVSVSSAASPAASASATAPYGSMSKKDDKDHIFAEPKVSNQGYGAGDLLASRYATPATTAAAASPSPSAFASAPPPAPAPPTGPRAQGDHIFSEPKVKSGGHGAGDLLASRFATATPGPASAPATPASALTIPAGPNTPTGSRTPPTGPRQSGSVSARSGSGSDSGSRHHGNISHHSPGVPGAPTRPKTKIERIIDSQAAARGLPATTPNRPKTPAGRAAEATK</sequence>
<feature type="compositionally biased region" description="Basic and acidic residues" evidence="2">
    <location>
        <begin position="1048"/>
        <end position="1058"/>
    </location>
</feature>
<feature type="coiled-coil region" evidence="1">
    <location>
        <begin position="462"/>
        <end position="489"/>
    </location>
</feature>
<evidence type="ECO:0000256" key="1">
    <source>
        <dbReference type="SAM" id="Coils"/>
    </source>
</evidence>
<feature type="compositionally biased region" description="Low complexity" evidence="2">
    <location>
        <begin position="1113"/>
        <end position="1126"/>
    </location>
</feature>
<evidence type="ECO:0000313" key="3">
    <source>
        <dbReference type="EMBL" id="EXJ80584.1"/>
    </source>
</evidence>
<dbReference type="eggNOG" id="ENOG502RU8P">
    <property type="taxonomic scope" value="Eukaryota"/>
</dbReference>
<feature type="compositionally biased region" description="Basic and acidic residues" evidence="2">
    <location>
        <begin position="580"/>
        <end position="598"/>
    </location>
</feature>
<feature type="compositionally biased region" description="Low complexity" evidence="2">
    <location>
        <begin position="891"/>
        <end position="903"/>
    </location>
</feature>
<organism evidence="3 4">
    <name type="scientific">Capronia coronata CBS 617.96</name>
    <dbReference type="NCBI Taxonomy" id="1182541"/>
    <lineage>
        <taxon>Eukaryota</taxon>
        <taxon>Fungi</taxon>
        <taxon>Dikarya</taxon>
        <taxon>Ascomycota</taxon>
        <taxon>Pezizomycotina</taxon>
        <taxon>Eurotiomycetes</taxon>
        <taxon>Chaetothyriomycetidae</taxon>
        <taxon>Chaetothyriales</taxon>
        <taxon>Herpotrichiellaceae</taxon>
        <taxon>Capronia</taxon>
    </lineage>
</organism>
<gene>
    <name evidence="3" type="ORF">A1O1_08730</name>
</gene>
<dbReference type="AlphaFoldDB" id="W9YE47"/>
<dbReference type="RefSeq" id="XP_007727778.1">
    <property type="nucleotide sequence ID" value="XM_007729588.1"/>
</dbReference>
<keyword evidence="4" id="KW-1185">Reference proteome</keyword>
<evidence type="ECO:0000256" key="2">
    <source>
        <dbReference type="SAM" id="MobiDB-lite"/>
    </source>
</evidence>
<dbReference type="STRING" id="1182541.W9YE47"/>
<feature type="compositionally biased region" description="Low complexity" evidence="2">
    <location>
        <begin position="1021"/>
        <end position="1033"/>
    </location>
</feature>
<feature type="compositionally biased region" description="Low complexity" evidence="2">
    <location>
        <begin position="943"/>
        <end position="983"/>
    </location>
</feature>
<feature type="region of interest" description="Disordered" evidence="2">
    <location>
        <begin position="1021"/>
        <end position="1185"/>
    </location>
</feature>
<name>W9YE47_9EURO</name>
<feature type="region of interest" description="Disordered" evidence="2">
    <location>
        <begin position="936"/>
        <end position="988"/>
    </location>
</feature>
<proteinExistence type="predicted"/>
<feature type="region of interest" description="Disordered" evidence="2">
    <location>
        <begin position="878"/>
        <end position="903"/>
    </location>
</feature>
<feature type="compositionally biased region" description="Pro residues" evidence="2">
    <location>
        <begin position="1034"/>
        <end position="1044"/>
    </location>
</feature>
<dbReference type="Proteomes" id="UP000019484">
    <property type="component" value="Unassembled WGS sequence"/>
</dbReference>
<reference evidence="3 4" key="1">
    <citation type="submission" date="2013-03" db="EMBL/GenBank/DDBJ databases">
        <title>The Genome Sequence of Capronia coronata CBS 617.96.</title>
        <authorList>
            <consortium name="The Broad Institute Genomics Platform"/>
            <person name="Cuomo C."/>
            <person name="de Hoog S."/>
            <person name="Gorbushina A."/>
            <person name="Walker B."/>
            <person name="Young S.K."/>
            <person name="Zeng Q."/>
            <person name="Gargeya S."/>
            <person name="Fitzgerald M."/>
            <person name="Haas B."/>
            <person name="Abouelleil A."/>
            <person name="Allen A.W."/>
            <person name="Alvarado L."/>
            <person name="Arachchi H.M."/>
            <person name="Berlin A.M."/>
            <person name="Chapman S.B."/>
            <person name="Gainer-Dewar J."/>
            <person name="Goldberg J."/>
            <person name="Griggs A."/>
            <person name="Gujja S."/>
            <person name="Hansen M."/>
            <person name="Howarth C."/>
            <person name="Imamovic A."/>
            <person name="Ireland A."/>
            <person name="Larimer J."/>
            <person name="McCowan C."/>
            <person name="Murphy C."/>
            <person name="Pearson M."/>
            <person name="Poon T.W."/>
            <person name="Priest M."/>
            <person name="Roberts A."/>
            <person name="Saif S."/>
            <person name="Shea T."/>
            <person name="Sisk P."/>
            <person name="Sykes S."/>
            <person name="Wortman J."/>
            <person name="Nusbaum C."/>
            <person name="Birren B."/>
        </authorList>
    </citation>
    <scope>NUCLEOTIDE SEQUENCE [LARGE SCALE GENOMIC DNA]</scope>
    <source>
        <strain evidence="3 4">CBS 617.96</strain>
    </source>
</reference>
<feature type="region of interest" description="Disordered" evidence="2">
    <location>
        <begin position="580"/>
        <end position="605"/>
    </location>
</feature>
<comment type="caution">
    <text evidence="3">The sequence shown here is derived from an EMBL/GenBank/DDBJ whole genome shotgun (WGS) entry which is preliminary data.</text>
</comment>
<evidence type="ECO:0000313" key="4">
    <source>
        <dbReference type="Proteomes" id="UP000019484"/>
    </source>
</evidence>
<dbReference type="EMBL" id="AMWN01000008">
    <property type="protein sequence ID" value="EXJ80584.1"/>
    <property type="molecule type" value="Genomic_DNA"/>
</dbReference>
<dbReference type="OrthoDB" id="4154015at2759"/>
<feature type="compositionally biased region" description="Low complexity" evidence="2">
    <location>
        <begin position="1074"/>
        <end position="1106"/>
    </location>
</feature>
<keyword evidence="1" id="KW-0175">Coiled coil</keyword>